<evidence type="ECO:0000313" key="19">
    <source>
        <dbReference type="EMBL" id="KAF4082186.1"/>
    </source>
</evidence>
<dbReference type="SUPFAM" id="SSF82199">
    <property type="entry name" value="SET domain"/>
    <property type="match status" value="1"/>
</dbReference>
<evidence type="ECO:0000256" key="11">
    <source>
        <dbReference type="ARBA" id="ARBA00022853"/>
    </source>
</evidence>
<evidence type="ECO:0000256" key="15">
    <source>
        <dbReference type="ARBA" id="ARBA00023306"/>
    </source>
</evidence>
<keyword evidence="9" id="KW-0949">S-adenosyl-L-methionine</keyword>
<dbReference type="Proteomes" id="UP000593565">
    <property type="component" value="Unassembled WGS sequence"/>
</dbReference>
<dbReference type="GO" id="GO:0140944">
    <property type="term" value="F:histone H4K20 monomethyltransferase activity"/>
    <property type="evidence" value="ECO:0007669"/>
    <property type="project" value="UniProtKB-EC"/>
</dbReference>
<keyword evidence="5" id="KW-0678">Repressor</keyword>
<evidence type="ECO:0000313" key="20">
    <source>
        <dbReference type="Proteomes" id="UP000593565"/>
    </source>
</evidence>
<gene>
    <name evidence="19" type="ORF">AMELA_G00148810</name>
</gene>
<dbReference type="GO" id="GO:0005634">
    <property type="term" value="C:nucleus"/>
    <property type="evidence" value="ECO:0007669"/>
    <property type="project" value="UniProtKB-SubCell"/>
</dbReference>
<evidence type="ECO:0000256" key="8">
    <source>
        <dbReference type="ARBA" id="ARBA00022679"/>
    </source>
</evidence>
<dbReference type="CDD" id="cd10528">
    <property type="entry name" value="SET_SETD8"/>
    <property type="match status" value="1"/>
</dbReference>
<keyword evidence="12" id="KW-0805">Transcription regulation</keyword>
<keyword evidence="14" id="KW-0539">Nucleus</keyword>
<name>A0A7J6AHI4_AMEME</name>
<dbReference type="InterPro" id="IPR047266">
    <property type="entry name" value="KMT5A-like_SET"/>
</dbReference>
<keyword evidence="4" id="KW-0158">Chromosome</keyword>
<dbReference type="GO" id="GO:0051301">
    <property type="term" value="P:cell division"/>
    <property type="evidence" value="ECO:0007669"/>
    <property type="project" value="UniProtKB-KW"/>
</dbReference>
<evidence type="ECO:0000256" key="5">
    <source>
        <dbReference type="ARBA" id="ARBA00022491"/>
    </source>
</evidence>
<keyword evidence="13" id="KW-0804">Transcription</keyword>
<reference evidence="19 20" key="1">
    <citation type="submission" date="2020-02" db="EMBL/GenBank/DDBJ databases">
        <title>A chromosome-scale genome assembly of the black bullhead catfish (Ameiurus melas).</title>
        <authorList>
            <person name="Wen M."/>
            <person name="Zham M."/>
            <person name="Cabau C."/>
            <person name="Klopp C."/>
            <person name="Donnadieu C."/>
            <person name="Roques C."/>
            <person name="Bouchez O."/>
            <person name="Lampietro C."/>
            <person name="Jouanno E."/>
            <person name="Herpin A."/>
            <person name="Louis A."/>
            <person name="Berthelot C."/>
            <person name="Parey E."/>
            <person name="Roest-Crollius H."/>
            <person name="Braasch I."/>
            <person name="Postlethwait J."/>
            <person name="Robinson-Rechavi M."/>
            <person name="Echchiki A."/>
            <person name="Begum T."/>
            <person name="Montfort J."/>
            <person name="Schartl M."/>
            <person name="Bobe J."/>
            <person name="Guiguen Y."/>
        </authorList>
    </citation>
    <scope>NUCLEOTIDE SEQUENCE [LARGE SCALE GENOMIC DNA]</scope>
    <source>
        <strain evidence="19">M_S1</strain>
        <tissue evidence="19">Blood</tissue>
    </source>
</reference>
<accession>A0A7J6AHI4</accession>
<evidence type="ECO:0000256" key="17">
    <source>
        <dbReference type="ARBA" id="ARBA00048985"/>
    </source>
</evidence>
<dbReference type="Pfam" id="PF00856">
    <property type="entry name" value="SET"/>
    <property type="match status" value="1"/>
</dbReference>
<dbReference type="InterPro" id="IPR001214">
    <property type="entry name" value="SET_dom"/>
</dbReference>
<keyword evidence="7" id="KW-0132">Cell division</keyword>
<dbReference type="Gene3D" id="2.170.270.10">
    <property type="entry name" value="SET domain"/>
    <property type="match status" value="1"/>
</dbReference>
<dbReference type="EMBL" id="JAAGNN010000012">
    <property type="protein sequence ID" value="KAF4082186.1"/>
    <property type="molecule type" value="Genomic_DNA"/>
</dbReference>
<evidence type="ECO:0000256" key="14">
    <source>
        <dbReference type="ARBA" id="ARBA00023242"/>
    </source>
</evidence>
<evidence type="ECO:0000256" key="1">
    <source>
        <dbReference type="ARBA" id="ARBA00004123"/>
    </source>
</evidence>
<organism evidence="19 20">
    <name type="scientific">Ameiurus melas</name>
    <name type="common">Black bullhead</name>
    <name type="synonym">Silurus melas</name>
    <dbReference type="NCBI Taxonomy" id="219545"/>
    <lineage>
        <taxon>Eukaryota</taxon>
        <taxon>Metazoa</taxon>
        <taxon>Chordata</taxon>
        <taxon>Craniata</taxon>
        <taxon>Vertebrata</taxon>
        <taxon>Euteleostomi</taxon>
        <taxon>Actinopterygii</taxon>
        <taxon>Neopterygii</taxon>
        <taxon>Teleostei</taxon>
        <taxon>Ostariophysi</taxon>
        <taxon>Siluriformes</taxon>
        <taxon>Ictaluridae</taxon>
        <taxon>Ameiurus</taxon>
    </lineage>
</organism>
<evidence type="ECO:0000256" key="7">
    <source>
        <dbReference type="ARBA" id="ARBA00022618"/>
    </source>
</evidence>
<evidence type="ECO:0000256" key="3">
    <source>
        <dbReference type="ARBA" id="ARBA00012187"/>
    </source>
</evidence>
<evidence type="ECO:0000259" key="18">
    <source>
        <dbReference type="PROSITE" id="PS50280"/>
    </source>
</evidence>
<dbReference type="PROSITE" id="PS51571">
    <property type="entry name" value="SAM_MT43_PR_SET"/>
    <property type="match status" value="1"/>
</dbReference>
<evidence type="ECO:0000256" key="6">
    <source>
        <dbReference type="ARBA" id="ARBA00022603"/>
    </source>
</evidence>
<comment type="catalytic activity">
    <reaction evidence="16">
        <text>L-lysyl(20)-[histone H4] + S-adenosyl-L-methionine = N(6)-methyl-L-lysyl(20)-[histone H4] + S-adenosyl-L-homocysteine + H(+)</text>
        <dbReference type="Rhea" id="RHEA:60344"/>
        <dbReference type="Rhea" id="RHEA-COMP:15554"/>
        <dbReference type="Rhea" id="RHEA-COMP:15555"/>
        <dbReference type="ChEBI" id="CHEBI:15378"/>
        <dbReference type="ChEBI" id="CHEBI:29969"/>
        <dbReference type="ChEBI" id="CHEBI:57856"/>
        <dbReference type="ChEBI" id="CHEBI:59789"/>
        <dbReference type="ChEBI" id="CHEBI:61929"/>
        <dbReference type="EC" id="2.1.1.361"/>
    </reaction>
</comment>
<keyword evidence="10" id="KW-0498">Mitosis</keyword>
<dbReference type="InterPro" id="IPR046341">
    <property type="entry name" value="SET_dom_sf"/>
</dbReference>
<dbReference type="PANTHER" id="PTHR46167:SF1">
    <property type="entry name" value="N-LYSINE METHYLTRANSFERASE KMT5A"/>
    <property type="match status" value="1"/>
</dbReference>
<dbReference type="PROSITE" id="PS50280">
    <property type="entry name" value="SET"/>
    <property type="match status" value="1"/>
</dbReference>
<dbReference type="GO" id="GO:0006357">
    <property type="term" value="P:regulation of transcription by RNA polymerase II"/>
    <property type="evidence" value="ECO:0007669"/>
    <property type="project" value="TreeGrafter"/>
</dbReference>
<dbReference type="InterPro" id="IPR016858">
    <property type="entry name" value="KMT5A-like"/>
</dbReference>
<dbReference type="InterPro" id="IPR051760">
    <property type="entry name" value="KMT5A"/>
</dbReference>
<evidence type="ECO:0000256" key="13">
    <source>
        <dbReference type="ARBA" id="ARBA00023163"/>
    </source>
</evidence>
<dbReference type="FunFam" id="2.170.270.10:FF:000021">
    <property type="entry name" value="Histone-lysine N-methyltransferase"/>
    <property type="match status" value="1"/>
</dbReference>
<dbReference type="PANTHER" id="PTHR46167">
    <property type="entry name" value="N-LYSINE METHYLTRANSFERASE KMT5A"/>
    <property type="match status" value="1"/>
</dbReference>
<dbReference type="AlphaFoldDB" id="A0A7J6AHI4"/>
<comment type="caution">
    <text evidence="19">The sequence shown here is derived from an EMBL/GenBank/DDBJ whole genome shotgun (WGS) entry which is preliminary data.</text>
</comment>
<keyword evidence="20" id="KW-1185">Reference proteome</keyword>
<evidence type="ECO:0000256" key="9">
    <source>
        <dbReference type="ARBA" id="ARBA00022691"/>
    </source>
</evidence>
<evidence type="ECO:0000256" key="4">
    <source>
        <dbReference type="ARBA" id="ARBA00022454"/>
    </source>
</evidence>
<evidence type="ECO:0000256" key="2">
    <source>
        <dbReference type="ARBA" id="ARBA00004286"/>
    </source>
</evidence>
<feature type="domain" description="SET" evidence="18">
    <location>
        <begin position="179"/>
        <end position="300"/>
    </location>
</feature>
<dbReference type="GO" id="GO:0043516">
    <property type="term" value="P:regulation of DNA damage response, signal transduction by p53 class mediator"/>
    <property type="evidence" value="ECO:0007669"/>
    <property type="project" value="TreeGrafter"/>
</dbReference>
<dbReference type="EC" id="2.1.1.361" evidence="3"/>
<proteinExistence type="predicted"/>
<comment type="catalytic activity">
    <reaction evidence="17">
        <text>L-lysyl-[protein] + S-adenosyl-L-methionine = N(6)-methyl-L-lysyl-[protein] + S-adenosyl-L-homocysteine + H(+)</text>
        <dbReference type="Rhea" id="RHEA:51736"/>
        <dbReference type="Rhea" id="RHEA-COMP:9752"/>
        <dbReference type="Rhea" id="RHEA-COMP:13053"/>
        <dbReference type="ChEBI" id="CHEBI:15378"/>
        <dbReference type="ChEBI" id="CHEBI:29969"/>
        <dbReference type="ChEBI" id="CHEBI:57856"/>
        <dbReference type="ChEBI" id="CHEBI:59789"/>
        <dbReference type="ChEBI" id="CHEBI:61929"/>
    </reaction>
</comment>
<keyword evidence="6" id="KW-0489">Methyltransferase</keyword>
<keyword evidence="11" id="KW-0156">Chromatin regulator</keyword>
<protein>
    <recommendedName>
        <fullName evidence="3">[histone H4]-lysine(20) N-methyltransferase</fullName>
        <ecNumber evidence="3">2.1.1.361</ecNumber>
    </recommendedName>
</protein>
<dbReference type="GO" id="GO:0032259">
    <property type="term" value="P:methylation"/>
    <property type="evidence" value="ECO:0007669"/>
    <property type="project" value="UniProtKB-KW"/>
</dbReference>
<dbReference type="GO" id="GO:0005700">
    <property type="term" value="C:polytene chromosome"/>
    <property type="evidence" value="ECO:0007669"/>
    <property type="project" value="TreeGrafter"/>
</dbReference>
<evidence type="ECO:0000256" key="12">
    <source>
        <dbReference type="ARBA" id="ARBA00023015"/>
    </source>
</evidence>
<sequence>MNREILCNGHSTLHSFLSHQPSKASHHEEISVQVIQDGKSSRIFCTQTEIPKNCKAKRPSTVNGEIIFPTMAVNEDLQTLTHKAEEKSRPLQHLQAHFLSPAEVTPEIKNTHPACSRKAGCRKIKVRKSSRKVAESKISNNRKVTDYYPIRRSSRKSKTELKCEQKKHLDELITKGIENGMMVKYIEGKGRGVFATQSFQKGQYVVEYHGDLLLKTDAKKREAVYAQDAATGCYMYYFQYLSKTYCVDATKETDRLGRLLNHSKNGNCQTKLHDINGIPHLILVASRDIEEGEELLYDYGDRSKASIAAHPWLKH</sequence>
<evidence type="ECO:0000256" key="16">
    <source>
        <dbReference type="ARBA" id="ARBA00047784"/>
    </source>
</evidence>
<keyword evidence="8" id="KW-0808">Transferase</keyword>
<dbReference type="SMART" id="SM00317">
    <property type="entry name" value="SET"/>
    <property type="match status" value="1"/>
</dbReference>
<keyword evidence="15" id="KW-0131">Cell cycle</keyword>
<evidence type="ECO:0000256" key="10">
    <source>
        <dbReference type="ARBA" id="ARBA00022776"/>
    </source>
</evidence>
<comment type="subcellular location">
    <subcellularLocation>
        <location evidence="2">Chromosome</location>
    </subcellularLocation>
    <subcellularLocation>
        <location evidence="1">Nucleus</location>
    </subcellularLocation>
</comment>